<dbReference type="EMBL" id="BARS01036159">
    <property type="protein sequence ID" value="GAG26443.1"/>
    <property type="molecule type" value="Genomic_DNA"/>
</dbReference>
<dbReference type="Gene3D" id="3.40.50.720">
    <property type="entry name" value="NAD(P)-binding Rossmann-like Domain"/>
    <property type="match status" value="1"/>
</dbReference>
<evidence type="ECO:0000256" key="1">
    <source>
        <dbReference type="ARBA" id="ARBA00007637"/>
    </source>
</evidence>
<sequence length="225" mass="25848">MEFDNARILVTGSSGTIGNCLCEALLDGGVDVIGLDIKRNLWNDEVHSRTIYMDLRDQQSLEQLPKDIDVVVHFAANARVYNLVKEPDLARDNFLMLYNILEYSRKNGIKRILFSSSREVYGNTGYIIHAEDESFVKNCESTYTASKIAGEAMIHAYNQCYNIEYVIMRFSNVFGRYDFSDRVVPLFILKALRNEDVHIYGRDKILDFTYIEDNVNGVLKALELF</sequence>
<comment type="similarity">
    <text evidence="1">Belongs to the NAD(P)-dependent epimerase/dehydratase family.</text>
</comment>
<reference evidence="3" key="1">
    <citation type="journal article" date="2014" name="Front. Microbiol.">
        <title>High frequency of phylogenetically diverse reductive dehalogenase-homologous genes in deep subseafloor sedimentary metagenomes.</title>
        <authorList>
            <person name="Kawai M."/>
            <person name="Futagami T."/>
            <person name="Toyoda A."/>
            <person name="Takaki Y."/>
            <person name="Nishi S."/>
            <person name="Hori S."/>
            <person name="Arai W."/>
            <person name="Tsubouchi T."/>
            <person name="Morono Y."/>
            <person name="Uchiyama I."/>
            <person name="Ito T."/>
            <person name="Fujiyama A."/>
            <person name="Inagaki F."/>
            <person name="Takami H."/>
        </authorList>
    </citation>
    <scope>NUCLEOTIDE SEQUENCE</scope>
    <source>
        <strain evidence="3">Expedition CK06-06</strain>
    </source>
</reference>
<dbReference type="InterPro" id="IPR001509">
    <property type="entry name" value="Epimerase_deHydtase"/>
</dbReference>
<evidence type="ECO:0000313" key="3">
    <source>
        <dbReference type="EMBL" id="GAG26443.1"/>
    </source>
</evidence>
<dbReference type="InterPro" id="IPR036291">
    <property type="entry name" value="NAD(P)-bd_dom_sf"/>
</dbReference>
<organism evidence="3">
    <name type="scientific">marine sediment metagenome</name>
    <dbReference type="NCBI Taxonomy" id="412755"/>
    <lineage>
        <taxon>unclassified sequences</taxon>
        <taxon>metagenomes</taxon>
        <taxon>ecological metagenomes</taxon>
    </lineage>
</organism>
<dbReference type="PANTHER" id="PTHR43000">
    <property type="entry name" value="DTDP-D-GLUCOSE 4,6-DEHYDRATASE-RELATED"/>
    <property type="match status" value="1"/>
</dbReference>
<accession>X0WPL3</accession>
<comment type="caution">
    <text evidence="3">The sequence shown here is derived from an EMBL/GenBank/DDBJ whole genome shotgun (WGS) entry which is preliminary data.</text>
</comment>
<dbReference type="AlphaFoldDB" id="X0WPL3"/>
<proteinExistence type="inferred from homology"/>
<dbReference type="SUPFAM" id="SSF51735">
    <property type="entry name" value="NAD(P)-binding Rossmann-fold domains"/>
    <property type="match status" value="1"/>
</dbReference>
<dbReference type="Pfam" id="PF01370">
    <property type="entry name" value="Epimerase"/>
    <property type="match status" value="1"/>
</dbReference>
<name>X0WPL3_9ZZZZ</name>
<gene>
    <name evidence="3" type="ORF">S01H1_55612</name>
</gene>
<protein>
    <recommendedName>
        <fullName evidence="2">NAD-dependent epimerase/dehydratase domain-containing protein</fullName>
    </recommendedName>
</protein>
<feature type="domain" description="NAD-dependent epimerase/dehydratase" evidence="2">
    <location>
        <begin position="8"/>
        <end position="223"/>
    </location>
</feature>
<evidence type="ECO:0000259" key="2">
    <source>
        <dbReference type="Pfam" id="PF01370"/>
    </source>
</evidence>
<feature type="non-terminal residue" evidence="3">
    <location>
        <position position="225"/>
    </location>
</feature>